<evidence type="ECO:0008006" key="5">
    <source>
        <dbReference type="Google" id="ProtNLM"/>
    </source>
</evidence>
<protein>
    <recommendedName>
        <fullName evidence="5">Outer membrane lipoprotein-sorting protein</fullName>
    </recommendedName>
</protein>
<gene>
    <name evidence="3" type="ORF">PS659_01202</name>
</gene>
<dbReference type="OrthoDB" id="178023at2"/>
<accession>A0A5E6QSY1</accession>
<proteinExistence type="predicted"/>
<dbReference type="CDD" id="cd16329">
    <property type="entry name" value="LolA_like"/>
    <property type="match status" value="1"/>
</dbReference>
<dbReference type="Gene3D" id="2.50.20.10">
    <property type="entry name" value="Lipoprotein localisation LolA/LolB/LppX"/>
    <property type="match status" value="1"/>
</dbReference>
<dbReference type="Proteomes" id="UP000326729">
    <property type="component" value="Unassembled WGS sequence"/>
</dbReference>
<dbReference type="Pfam" id="PF07044">
    <property type="entry name" value="DUF1329"/>
    <property type="match status" value="1"/>
</dbReference>
<evidence type="ECO:0000256" key="1">
    <source>
        <dbReference type="SAM" id="MobiDB-lite"/>
    </source>
</evidence>
<evidence type="ECO:0000313" key="4">
    <source>
        <dbReference type="Proteomes" id="UP000326729"/>
    </source>
</evidence>
<organism evidence="3 4">
    <name type="scientific">Pseudomonas fluorescens</name>
    <dbReference type="NCBI Taxonomy" id="294"/>
    <lineage>
        <taxon>Bacteria</taxon>
        <taxon>Pseudomonadati</taxon>
        <taxon>Pseudomonadota</taxon>
        <taxon>Gammaproteobacteria</taxon>
        <taxon>Pseudomonadales</taxon>
        <taxon>Pseudomonadaceae</taxon>
        <taxon>Pseudomonas</taxon>
    </lineage>
</organism>
<reference evidence="3 4" key="1">
    <citation type="submission" date="2019-09" db="EMBL/GenBank/DDBJ databases">
        <authorList>
            <person name="Chandra G."/>
            <person name="Truman W A."/>
        </authorList>
    </citation>
    <scope>NUCLEOTIDE SEQUENCE [LARGE SCALE GENOMIC DNA]</scope>
    <source>
        <strain evidence="3">PS659</strain>
    </source>
</reference>
<feature type="region of interest" description="Disordered" evidence="1">
    <location>
        <begin position="273"/>
        <end position="292"/>
    </location>
</feature>
<dbReference type="InterPro" id="IPR010752">
    <property type="entry name" value="DUF1329"/>
</dbReference>
<feature type="signal peptide" evidence="2">
    <location>
        <begin position="1"/>
        <end position="23"/>
    </location>
</feature>
<name>A0A5E6QSY1_PSEFL</name>
<keyword evidence="2" id="KW-0732">Signal</keyword>
<evidence type="ECO:0000256" key="2">
    <source>
        <dbReference type="SAM" id="SignalP"/>
    </source>
</evidence>
<dbReference type="RefSeq" id="WP_150715294.1">
    <property type="nucleotide sequence ID" value="NZ_CABVGY010000005.1"/>
</dbReference>
<sequence length="456" mass="50681" precursor="true">MNARFILRAGALSLSLLSGAVMAAVSPQEAAQLGTTLTPLGAQKEGNANGSIPAWTGGLKPGAAPVDSKGFLGEPFAGEKPQFVITAANVEQYKDKLTPGQVAMFKRYPDSYKIPVYKTQRTAAAPQAIYDIAKKSAVTTQLTPDGNGLLNFSQTRYYPFPIPKSGVEVYWNHTNRYRGGNMERQAAQVAPQANGDYSIVEYNDQLAFPQLMEGIPGDQADNVLYFYKQEITAPSRLAGNVTLIHETIDQVKEPRLAWIYNAGQRRVRRAPQVAYDGPGSGSDGMRTADNTDLMNGAPDRYDWKLIGKKELYIPYNNYHLQSPKVKYEDIIKPGHINQDLTRYELHRVWHVEATLKPGQRHIYAKRDMYFDEDTWQIAEVDHYDGRGQLWRVGEGYAANDYERGAAAYAMMGIYDLLAGRYNALAMINQARQAPLFGKPAKMNDFTPAALRVAGVR</sequence>
<dbReference type="EMBL" id="CABVGY010000005">
    <property type="protein sequence ID" value="VVM58775.1"/>
    <property type="molecule type" value="Genomic_DNA"/>
</dbReference>
<feature type="chain" id="PRO_5022667740" description="Outer membrane lipoprotein-sorting protein" evidence="2">
    <location>
        <begin position="24"/>
        <end position="456"/>
    </location>
</feature>
<dbReference type="AlphaFoldDB" id="A0A5E6QSY1"/>
<evidence type="ECO:0000313" key="3">
    <source>
        <dbReference type="EMBL" id="VVM58775.1"/>
    </source>
</evidence>